<dbReference type="STRING" id="33960.TY91_13545"/>
<dbReference type="GO" id="GO:0031012">
    <property type="term" value="C:extracellular matrix"/>
    <property type="evidence" value="ECO:0007669"/>
    <property type="project" value="InterPro"/>
</dbReference>
<evidence type="ECO:0000313" key="7">
    <source>
        <dbReference type="EMBL" id="KRM75152.1"/>
    </source>
</evidence>
<gene>
    <name evidence="7" type="ORF">FC82_GL002545</name>
</gene>
<feature type="chain" id="PRO_5006415228" description="Peptidase M10 metallopeptidase domain-containing protein" evidence="5">
    <location>
        <begin position="30"/>
        <end position="259"/>
    </location>
</feature>
<evidence type="ECO:0000259" key="6">
    <source>
        <dbReference type="Pfam" id="PF00413"/>
    </source>
</evidence>
<dbReference type="SUPFAM" id="SSF55486">
    <property type="entry name" value="Metalloproteases ('zincins'), catalytic domain"/>
    <property type="match status" value="1"/>
</dbReference>
<keyword evidence="5" id="KW-0732">Signal</keyword>
<evidence type="ECO:0000256" key="2">
    <source>
        <dbReference type="ARBA" id="ARBA00022723"/>
    </source>
</evidence>
<evidence type="ECO:0000256" key="3">
    <source>
        <dbReference type="ARBA" id="ARBA00022801"/>
    </source>
</evidence>
<evidence type="ECO:0000256" key="1">
    <source>
        <dbReference type="ARBA" id="ARBA00022670"/>
    </source>
</evidence>
<dbReference type="GO" id="GO:0008270">
    <property type="term" value="F:zinc ion binding"/>
    <property type="evidence" value="ECO:0007669"/>
    <property type="project" value="InterPro"/>
</dbReference>
<evidence type="ECO:0000256" key="4">
    <source>
        <dbReference type="ARBA" id="ARBA00022833"/>
    </source>
</evidence>
<dbReference type="InterPro" id="IPR024079">
    <property type="entry name" value="MetalloPept_cat_dom_sf"/>
</dbReference>
<dbReference type="InterPro" id="IPR001818">
    <property type="entry name" value="Pept_M10_metallopeptidase"/>
</dbReference>
<reference evidence="7 8" key="1">
    <citation type="journal article" date="2015" name="Genome Announc.">
        <title>Expanding the biotechnology potential of lactobacilli through comparative genomics of 213 strains and associated genera.</title>
        <authorList>
            <person name="Sun Z."/>
            <person name="Harris H.M."/>
            <person name="McCann A."/>
            <person name="Guo C."/>
            <person name="Argimon S."/>
            <person name="Zhang W."/>
            <person name="Yang X."/>
            <person name="Jeffery I.B."/>
            <person name="Cooney J.C."/>
            <person name="Kagawa T.F."/>
            <person name="Liu W."/>
            <person name="Song Y."/>
            <person name="Salvetti E."/>
            <person name="Wrobel A."/>
            <person name="Rasinkangas P."/>
            <person name="Parkhill J."/>
            <person name="Rea M.C."/>
            <person name="O'Sullivan O."/>
            <person name="Ritari J."/>
            <person name="Douillard F.P."/>
            <person name="Paul Ross R."/>
            <person name="Yang R."/>
            <person name="Briner A.E."/>
            <person name="Felis G.E."/>
            <person name="de Vos W.M."/>
            <person name="Barrangou R."/>
            <person name="Klaenhammer T.R."/>
            <person name="Caufield P.W."/>
            <person name="Cui Y."/>
            <person name="Zhang H."/>
            <person name="O'Toole P.W."/>
        </authorList>
    </citation>
    <scope>NUCLEOTIDE SEQUENCE [LARGE SCALE GENOMIC DNA]</scope>
    <source>
        <strain evidence="7 8">DSM 20515</strain>
    </source>
</reference>
<feature type="domain" description="Peptidase M10 metallopeptidase" evidence="6">
    <location>
        <begin position="182"/>
        <end position="222"/>
    </location>
</feature>
<keyword evidence="2" id="KW-0479">Metal-binding</keyword>
<dbReference type="GO" id="GO:0004222">
    <property type="term" value="F:metalloendopeptidase activity"/>
    <property type="evidence" value="ECO:0007669"/>
    <property type="project" value="InterPro"/>
</dbReference>
<feature type="signal peptide" evidence="5">
    <location>
        <begin position="1"/>
        <end position="29"/>
    </location>
</feature>
<protein>
    <recommendedName>
        <fullName evidence="6">Peptidase M10 metallopeptidase domain-containing protein</fullName>
    </recommendedName>
</protein>
<organism evidence="7 8">
    <name type="scientific">Secundilactobacillus collinoides DSM 20515 = JCM 1123</name>
    <dbReference type="NCBI Taxonomy" id="1423733"/>
    <lineage>
        <taxon>Bacteria</taxon>
        <taxon>Bacillati</taxon>
        <taxon>Bacillota</taxon>
        <taxon>Bacilli</taxon>
        <taxon>Lactobacillales</taxon>
        <taxon>Lactobacillaceae</taxon>
        <taxon>Secundilactobacillus</taxon>
    </lineage>
</organism>
<accession>A0A0R2B7T8</accession>
<keyword evidence="1" id="KW-0645">Protease</keyword>
<evidence type="ECO:0000313" key="8">
    <source>
        <dbReference type="Proteomes" id="UP000051845"/>
    </source>
</evidence>
<dbReference type="Pfam" id="PF00413">
    <property type="entry name" value="Peptidase_M10"/>
    <property type="match status" value="1"/>
</dbReference>
<dbReference type="PATRIC" id="fig|1423733.4.peg.2661"/>
<dbReference type="Gene3D" id="3.40.390.10">
    <property type="entry name" value="Collagenase (Catalytic Domain)"/>
    <property type="match status" value="1"/>
</dbReference>
<name>A0A0R2B7T8_SECCO</name>
<comment type="caution">
    <text evidence="7">The sequence shown here is derived from an EMBL/GenBank/DDBJ whole genome shotgun (WGS) entry which is preliminary data.</text>
</comment>
<keyword evidence="4" id="KW-0862">Zinc</keyword>
<sequence>MNMMRRFKLVLTVVFGLLVVSSFNTTASAKTTTTPTPSHAVLAHTASYYAQHELALITTYGIDLSYQTAYNSADHIWVYDQTHNKALHRSLRVAMANWNSKLGTKVFYAGTKKHHTMVVKLSDGKSNDGNQMAWWLPAAKTIQVDKSYYTSQLSFIDKYMKRRYSTAPETGLSAAKADATIDATTANTARTVEYSRVLTHELGHTLGLTHSKNKTDLMYAGLAFDDIYSYQDVTNATIWANPLSTTDIKRGQLAVKLAE</sequence>
<dbReference type="Proteomes" id="UP000051845">
    <property type="component" value="Unassembled WGS sequence"/>
</dbReference>
<dbReference type="EMBL" id="AYYR01000055">
    <property type="protein sequence ID" value="KRM75152.1"/>
    <property type="molecule type" value="Genomic_DNA"/>
</dbReference>
<keyword evidence="3" id="KW-0378">Hydrolase</keyword>
<evidence type="ECO:0000256" key="5">
    <source>
        <dbReference type="SAM" id="SignalP"/>
    </source>
</evidence>
<proteinExistence type="predicted"/>
<dbReference type="GO" id="GO:0006508">
    <property type="term" value="P:proteolysis"/>
    <property type="evidence" value="ECO:0007669"/>
    <property type="project" value="UniProtKB-KW"/>
</dbReference>
<dbReference type="AlphaFoldDB" id="A0A0R2B7T8"/>